<name>A0ABQ9HHS9_9NEOP</name>
<protein>
    <submittedName>
        <fullName evidence="1">Uncharacterized protein</fullName>
    </submittedName>
</protein>
<gene>
    <name evidence="1" type="ORF">PR048_015745</name>
</gene>
<accession>A0ABQ9HHS9</accession>
<sequence>MVLLYLPIVL</sequence>
<reference evidence="1 2" key="1">
    <citation type="submission" date="2023-02" db="EMBL/GenBank/DDBJ databases">
        <title>LHISI_Scaffold_Assembly.</title>
        <authorList>
            <person name="Stuart O.P."/>
            <person name="Cleave R."/>
            <person name="Magrath M.J.L."/>
            <person name="Mikheyev A.S."/>
        </authorList>
    </citation>
    <scope>NUCLEOTIDE SEQUENCE [LARGE SCALE GENOMIC DNA]</scope>
    <source>
        <strain evidence="1">Daus_M_001</strain>
        <tissue evidence="1">Leg muscle</tissue>
    </source>
</reference>
<proteinExistence type="predicted"/>
<dbReference type="Proteomes" id="UP001159363">
    <property type="component" value="Chromosome 4"/>
</dbReference>
<evidence type="ECO:0000313" key="1">
    <source>
        <dbReference type="EMBL" id="KAJ8883890.1"/>
    </source>
</evidence>
<keyword evidence="2" id="KW-1185">Reference proteome</keyword>
<comment type="caution">
    <text evidence="1">The sequence shown here is derived from an EMBL/GenBank/DDBJ whole genome shotgun (WGS) entry which is preliminary data.</text>
</comment>
<organism evidence="1 2">
    <name type="scientific">Dryococelus australis</name>
    <dbReference type="NCBI Taxonomy" id="614101"/>
    <lineage>
        <taxon>Eukaryota</taxon>
        <taxon>Metazoa</taxon>
        <taxon>Ecdysozoa</taxon>
        <taxon>Arthropoda</taxon>
        <taxon>Hexapoda</taxon>
        <taxon>Insecta</taxon>
        <taxon>Pterygota</taxon>
        <taxon>Neoptera</taxon>
        <taxon>Polyneoptera</taxon>
        <taxon>Phasmatodea</taxon>
        <taxon>Verophasmatodea</taxon>
        <taxon>Anareolatae</taxon>
        <taxon>Phasmatidae</taxon>
        <taxon>Eurycanthinae</taxon>
        <taxon>Dryococelus</taxon>
    </lineage>
</organism>
<dbReference type="EMBL" id="JARBHB010000005">
    <property type="protein sequence ID" value="KAJ8883890.1"/>
    <property type="molecule type" value="Genomic_DNA"/>
</dbReference>
<evidence type="ECO:0000313" key="2">
    <source>
        <dbReference type="Proteomes" id="UP001159363"/>
    </source>
</evidence>